<dbReference type="SUPFAM" id="SSF51445">
    <property type="entry name" value="(Trans)glycosidases"/>
    <property type="match status" value="1"/>
</dbReference>
<accession>A0A940N6W8</accession>
<dbReference type="Pfam" id="PF00353">
    <property type="entry name" value="HemolysinCabind"/>
    <property type="match status" value="4"/>
</dbReference>
<dbReference type="PANTHER" id="PTHR38340">
    <property type="entry name" value="S-LAYER PROTEIN"/>
    <property type="match status" value="1"/>
</dbReference>
<dbReference type="PRINTS" id="PR00313">
    <property type="entry name" value="CABNDNGRPT"/>
</dbReference>
<dbReference type="PANTHER" id="PTHR38340:SF1">
    <property type="entry name" value="S-LAYER PROTEIN"/>
    <property type="match status" value="1"/>
</dbReference>
<evidence type="ECO:0000256" key="1">
    <source>
        <dbReference type="ARBA" id="ARBA00004613"/>
    </source>
</evidence>
<dbReference type="InterPro" id="IPR011049">
    <property type="entry name" value="Serralysin-like_metalloprot_C"/>
</dbReference>
<dbReference type="Gene3D" id="2.150.10.10">
    <property type="entry name" value="Serralysin-like metalloprotease, C-terminal"/>
    <property type="match status" value="3"/>
</dbReference>
<comment type="subcellular location">
    <subcellularLocation>
        <location evidence="1">Secreted</location>
    </subcellularLocation>
</comment>
<comment type="caution">
    <text evidence="3">The sequence shown here is derived from an EMBL/GenBank/DDBJ whole genome shotgun (WGS) entry which is preliminary data.</text>
</comment>
<proteinExistence type="predicted"/>
<dbReference type="EMBL" id="JAGIZA010000031">
    <property type="protein sequence ID" value="MBP0496235.1"/>
    <property type="molecule type" value="Genomic_DNA"/>
</dbReference>
<dbReference type="InterPro" id="IPR018511">
    <property type="entry name" value="Hemolysin-typ_Ca-bd_CS"/>
</dbReference>
<dbReference type="RefSeq" id="WP_209377028.1">
    <property type="nucleotide sequence ID" value="NZ_JAGIZA010000031.1"/>
</dbReference>
<gene>
    <name evidence="3" type="ORF">J5Y10_25855</name>
</gene>
<dbReference type="InterPro" id="IPR001343">
    <property type="entry name" value="Hemolysn_Ca-bd"/>
</dbReference>
<dbReference type="InterPro" id="IPR017853">
    <property type="entry name" value="GH"/>
</dbReference>
<name>A0A940N6W8_9PROT</name>
<dbReference type="GO" id="GO:0005576">
    <property type="term" value="C:extracellular region"/>
    <property type="evidence" value="ECO:0007669"/>
    <property type="project" value="UniProtKB-SubCell"/>
</dbReference>
<evidence type="ECO:0000313" key="3">
    <source>
        <dbReference type="EMBL" id="MBP0496235.1"/>
    </source>
</evidence>
<reference evidence="3" key="1">
    <citation type="submission" date="2021-03" db="EMBL/GenBank/DDBJ databases">
        <authorList>
            <person name="So Y."/>
        </authorList>
    </citation>
    <scope>NUCLEOTIDE SEQUENCE</scope>
    <source>
        <strain evidence="3">SG15</strain>
    </source>
</reference>
<dbReference type="AlphaFoldDB" id="A0A940N6W8"/>
<evidence type="ECO:0000256" key="2">
    <source>
        <dbReference type="ARBA" id="ARBA00022525"/>
    </source>
</evidence>
<sequence length="781" mass="79534">MSASAFLDAMGVNTHVNNWGNGSSYEDFDKVRGALTYLGIQYIRDGVPIENTSFPRYEALAGAGYRFDFIVSAVDFNIAGSYEIDLKRLNAFAKDYAGSIAAIEGFNEVNTWTVHHDGRDSGTDLSLAHDLQGMLYDNLKASPLLSQIPVLNVTVGGLSVESAAGLGDLSAASDYGNWHIYFAHGEQPGRNIAAGVAAAKTFNPEDPVQITETGNYTAVHSTDHSPGGVSEIAQAKLNLNLLFDAAKAGVERTYLYELLDTGIEPDTTFGGSLGLFHGDGTPKPAATAIHNLREILADNGLKATGIPQEAPRISLSDLPPNSNTLLLQKADGRYDLVIWAEPDIWDEQNHTDLSAPTSYVTVTFDRPFGGVAVYDPLLGTNPVAQAGNTDSISVAITDHPIIIELSPPTAGSVGGGAPAGISLHGGAGADMMRGTEGSDSIFGQAGDDTLVGGSGNDMLDGGDGKDWLDLSAATGAAGVDLGRTSAQALVAGHGQATVLNIENVLGGRFDDSLTGSAAANVLMGGGGNDRLLGMDGNDTLLGGRGADTLEGGAGDDVFIGLDAGDLLDGGAGTDTLSMAKVNSRSWIYLDGTDEKGVAHANAYAAAGSVIVSVENLTGSAVGSDAFWGDAGANRLVGMGGNDLLYGKGGNDRLEGGDGNDILSGGAGADDLIGGAGADRFVFDVAPIASAADRITDFEAGLDKLVISRAAFGIAAGITPALIANAAPAAHGPGGVLLYDTAGGGAGGLFWDADGLGGAAAIQIARLSNAAPLSASDFLFVA</sequence>
<keyword evidence="4" id="KW-1185">Reference proteome</keyword>
<dbReference type="InterPro" id="IPR050557">
    <property type="entry name" value="RTX_toxin/Mannuronan_C5-epim"/>
</dbReference>
<dbReference type="GO" id="GO:0005509">
    <property type="term" value="F:calcium ion binding"/>
    <property type="evidence" value="ECO:0007669"/>
    <property type="project" value="InterPro"/>
</dbReference>
<dbReference type="Gene3D" id="3.20.20.80">
    <property type="entry name" value="Glycosidases"/>
    <property type="match status" value="1"/>
</dbReference>
<keyword evidence="2" id="KW-0964">Secreted</keyword>
<protein>
    <submittedName>
        <fullName evidence="3">Calcium-binding protein</fullName>
    </submittedName>
</protein>
<organism evidence="3 4">
    <name type="scientific">Roseomonas indoligenes</name>
    <dbReference type="NCBI Taxonomy" id="2820811"/>
    <lineage>
        <taxon>Bacteria</taxon>
        <taxon>Pseudomonadati</taxon>
        <taxon>Pseudomonadota</taxon>
        <taxon>Alphaproteobacteria</taxon>
        <taxon>Acetobacterales</taxon>
        <taxon>Roseomonadaceae</taxon>
        <taxon>Roseomonas</taxon>
    </lineage>
</organism>
<evidence type="ECO:0000313" key="4">
    <source>
        <dbReference type="Proteomes" id="UP000677537"/>
    </source>
</evidence>
<dbReference type="Proteomes" id="UP000677537">
    <property type="component" value="Unassembled WGS sequence"/>
</dbReference>
<dbReference type="PROSITE" id="PS00330">
    <property type="entry name" value="HEMOLYSIN_CALCIUM"/>
    <property type="match status" value="7"/>
</dbReference>
<dbReference type="SUPFAM" id="SSF51120">
    <property type="entry name" value="beta-Roll"/>
    <property type="match status" value="2"/>
</dbReference>